<comment type="caution">
    <text evidence="2">The sequence shown here is derived from an EMBL/GenBank/DDBJ whole genome shotgun (WGS) entry which is preliminary data.</text>
</comment>
<evidence type="ECO:0000313" key="2">
    <source>
        <dbReference type="EMBL" id="MEE6306311.1"/>
    </source>
</evidence>
<dbReference type="EMBL" id="JAZGQL010000004">
    <property type="protein sequence ID" value="MEE6306311.1"/>
    <property type="molecule type" value="Genomic_DNA"/>
</dbReference>
<reference evidence="2 3" key="1">
    <citation type="submission" date="2024-01" db="EMBL/GenBank/DDBJ databases">
        <title>Genome insights into Plantactinospora veratri sp. nov.</title>
        <authorList>
            <person name="Wang L."/>
        </authorList>
    </citation>
    <scope>NUCLEOTIDE SEQUENCE [LARGE SCALE GENOMIC DNA]</scope>
    <source>
        <strain evidence="2 3">NEAU-FHS4</strain>
    </source>
</reference>
<protein>
    <submittedName>
        <fullName evidence="2">Uncharacterized protein</fullName>
    </submittedName>
</protein>
<accession>A0ABU7S8P7</accession>
<evidence type="ECO:0000313" key="3">
    <source>
        <dbReference type="Proteomes" id="UP001339911"/>
    </source>
</evidence>
<feature type="transmembrane region" description="Helical" evidence="1">
    <location>
        <begin position="215"/>
        <end position="232"/>
    </location>
</feature>
<name>A0ABU7S8P7_9ACTN</name>
<organism evidence="2 3">
    <name type="scientific">Plantactinospora veratri</name>
    <dbReference type="NCBI Taxonomy" id="1436122"/>
    <lineage>
        <taxon>Bacteria</taxon>
        <taxon>Bacillati</taxon>
        <taxon>Actinomycetota</taxon>
        <taxon>Actinomycetes</taxon>
        <taxon>Micromonosporales</taxon>
        <taxon>Micromonosporaceae</taxon>
        <taxon>Plantactinospora</taxon>
    </lineage>
</organism>
<evidence type="ECO:0000256" key="1">
    <source>
        <dbReference type="SAM" id="Phobius"/>
    </source>
</evidence>
<proteinExistence type="predicted"/>
<gene>
    <name evidence="2" type="ORF">V1634_05630</name>
</gene>
<keyword evidence="3" id="KW-1185">Reference proteome</keyword>
<keyword evidence="1" id="KW-1133">Transmembrane helix</keyword>
<sequence length="412" mass="42925">MATGSFLATRDIAGSDYVTWSAVATSWHESLWISGSLLSGVAAALGATYFPKASPVAAALRPRVAAGLFLVHGLALAVWLCLGHALGLVPVHLAAARQATAGALALQDVVVGLAGVATLAVIGFCVGAAVRHWVIAPAVAVLAFAVMGLPNEPLFMPIGLLLPVRQWTPSSPRFELNPATAAFAVVASIAICLLAASVASWAASRGSVRRQGRSNFTWLAVVGALTAIAFVWRPALTVVDHPVPRVCQQVEGTEVCLHAANEPAMARTVDVVARLRAAGLAPMLHQVTDVGVSDHDIPRNGEALINLDPSPRDRRFLAATIPDQVALQVSEAITLGGCLQPGQGTESYDAATVLYARILQLAGFDDLAGAFGPAEPSPEARKLTAMNAEQVRAFVKTNQELISSCRLSAGLR</sequence>
<feature type="transmembrane region" description="Helical" evidence="1">
    <location>
        <begin position="109"/>
        <end position="130"/>
    </location>
</feature>
<dbReference type="Proteomes" id="UP001339911">
    <property type="component" value="Unassembled WGS sequence"/>
</dbReference>
<feature type="transmembrane region" description="Helical" evidence="1">
    <location>
        <begin position="182"/>
        <end position="203"/>
    </location>
</feature>
<keyword evidence="1" id="KW-0472">Membrane</keyword>
<feature type="transmembrane region" description="Helical" evidence="1">
    <location>
        <begin position="137"/>
        <end position="162"/>
    </location>
</feature>
<dbReference type="RefSeq" id="WP_331206658.1">
    <property type="nucleotide sequence ID" value="NZ_JAZGQL010000004.1"/>
</dbReference>
<keyword evidence="1" id="KW-0812">Transmembrane</keyword>
<feature type="transmembrane region" description="Helical" evidence="1">
    <location>
        <begin position="63"/>
        <end position="89"/>
    </location>
</feature>